<proteinExistence type="predicted"/>
<organism evidence="2 3">
    <name type="scientific">Nocardia arthritidis</name>
    <dbReference type="NCBI Taxonomy" id="228602"/>
    <lineage>
        <taxon>Bacteria</taxon>
        <taxon>Bacillati</taxon>
        <taxon>Actinomycetota</taxon>
        <taxon>Actinomycetes</taxon>
        <taxon>Mycobacteriales</taxon>
        <taxon>Nocardiaceae</taxon>
        <taxon>Nocardia</taxon>
    </lineage>
</organism>
<dbReference type="Proteomes" id="UP000503540">
    <property type="component" value="Chromosome"/>
</dbReference>
<keyword evidence="3" id="KW-1185">Reference proteome</keyword>
<accession>A0A6G9YMY9</accession>
<feature type="signal peptide" evidence="1">
    <location>
        <begin position="1"/>
        <end position="21"/>
    </location>
</feature>
<reference evidence="2 3" key="1">
    <citation type="journal article" date="2019" name="ACS Chem. Biol.">
        <title>Identification and Mobilization of a Cryptic Antibiotic Biosynthesis Gene Locus from a Human-Pathogenic Nocardia Isolate.</title>
        <authorList>
            <person name="Herisse M."/>
            <person name="Ishida K."/>
            <person name="Porter J.L."/>
            <person name="Howden B."/>
            <person name="Hertweck C."/>
            <person name="Stinear T.P."/>
            <person name="Pidot S.J."/>
        </authorList>
    </citation>
    <scope>NUCLEOTIDE SEQUENCE [LARGE SCALE GENOMIC DNA]</scope>
    <source>
        <strain evidence="2 3">AUSMDU00012717</strain>
    </source>
</reference>
<name>A0A6G9YMY9_9NOCA</name>
<evidence type="ECO:0000313" key="3">
    <source>
        <dbReference type="Proteomes" id="UP000503540"/>
    </source>
</evidence>
<feature type="chain" id="PRO_5039275371" evidence="1">
    <location>
        <begin position="22"/>
        <end position="90"/>
    </location>
</feature>
<sequence>MNRTYLSLGLLVSMMVGALFATTGSAVAAPRDDDAVTIGAGSVAVLDPVAADRSKARTLEAVLGGCTGSAGGLPLLAWLVRLTPLPVRPR</sequence>
<protein>
    <submittedName>
        <fullName evidence="2">Uncharacterized protein</fullName>
    </submittedName>
</protein>
<dbReference type="EMBL" id="CP046172">
    <property type="protein sequence ID" value="QIS14568.1"/>
    <property type="molecule type" value="Genomic_DNA"/>
</dbReference>
<dbReference type="KEGG" id="nah:F5544_33660"/>
<gene>
    <name evidence="2" type="ORF">F5544_33660</name>
</gene>
<evidence type="ECO:0000313" key="2">
    <source>
        <dbReference type="EMBL" id="QIS14568.1"/>
    </source>
</evidence>
<dbReference type="AlphaFoldDB" id="A0A6G9YMY9"/>
<evidence type="ECO:0000256" key="1">
    <source>
        <dbReference type="SAM" id="SignalP"/>
    </source>
</evidence>
<keyword evidence="1" id="KW-0732">Signal</keyword>
<dbReference type="RefSeq" id="WP_167476957.1">
    <property type="nucleotide sequence ID" value="NZ_CP046172.1"/>
</dbReference>